<dbReference type="AlphaFoldDB" id="A0A4S8MHE4"/>
<gene>
    <name evidence="1" type="ORF">K435DRAFT_793195</name>
</gene>
<keyword evidence="2" id="KW-1185">Reference proteome</keyword>
<name>A0A4S8MHE4_DENBC</name>
<evidence type="ECO:0000313" key="1">
    <source>
        <dbReference type="EMBL" id="THV01584.1"/>
    </source>
</evidence>
<evidence type="ECO:0000313" key="2">
    <source>
        <dbReference type="Proteomes" id="UP000297245"/>
    </source>
</evidence>
<proteinExistence type="predicted"/>
<accession>A0A4S8MHE4</accession>
<dbReference type="Proteomes" id="UP000297245">
    <property type="component" value="Unassembled WGS sequence"/>
</dbReference>
<organism evidence="1 2">
    <name type="scientific">Dendrothele bispora (strain CBS 962.96)</name>
    <dbReference type="NCBI Taxonomy" id="1314807"/>
    <lineage>
        <taxon>Eukaryota</taxon>
        <taxon>Fungi</taxon>
        <taxon>Dikarya</taxon>
        <taxon>Basidiomycota</taxon>
        <taxon>Agaricomycotina</taxon>
        <taxon>Agaricomycetes</taxon>
        <taxon>Agaricomycetidae</taxon>
        <taxon>Agaricales</taxon>
        <taxon>Agaricales incertae sedis</taxon>
        <taxon>Dendrothele</taxon>
    </lineage>
</organism>
<reference evidence="1 2" key="1">
    <citation type="journal article" date="2019" name="Nat. Ecol. Evol.">
        <title>Megaphylogeny resolves global patterns of mushroom evolution.</title>
        <authorList>
            <person name="Varga T."/>
            <person name="Krizsan K."/>
            <person name="Foldi C."/>
            <person name="Dima B."/>
            <person name="Sanchez-Garcia M."/>
            <person name="Sanchez-Ramirez S."/>
            <person name="Szollosi G.J."/>
            <person name="Szarkandi J.G."/>
            <person name="Papp V."/>
            <person name="Albert L."/>
            <person name="Andreopoulos W."/>
            <person name="Angelini C."/>
            <person name="Antonin V."/>
            <person name="Barry K.W."/>
            <person name="Bougher N.L."/>
            <person name="Buchanan P."/>
            <person name="Buyck B."/>
            <person name="Bense V."/>
            <person name="Catcheside P."/>
            <person name="Chovatia M."/>
            <person name="Cooper J."/>
            <person name="Damon W."/>
            <person name="Desjardin D."/>
            <person name="Finy P."/>
            <person name="Geml J."/>
            <person name="Haridas S."/>
            <person name="Hughes K."/>
            <person name="Justo A."/>
            <person name="Karasinski D."/>
            <person name="Kautmanova I."/>
            <person name="Kiss B."/>
            <person name="Kocsube S."/>
            <person name="Kotiranta H."/>
            <person name="LaButti K.M."/>
            <person name="Lechner B.E."/>
            <person name="Liimatainen K."/>
            <person name="Lipzen A."/>
            <person name="Lukacs Z."/>
            <person name="Mihaltcheva S."/>
            <person name="Morgado L.N."/>
            <person name="Niskanen T."/>
            <person name="Noordeloos M.E."/>
            <person name="Ohm R.A."/>
            <person name="Ortiz-Santana B."/>
            <person name="Ovrebo C."/>
            <person name="Racz N."/>
            <person name="Riley R."/>
            <person name="Savchenko A."/>
            <person name="Shiryaev A."/>
            <person name="Soop K."/>
            <person name="Spirin V."/>
            <person name="Szebenyi C."/>
            <person name="Tomsovsky M."/>
            <person name="Tulloss R.E."/>
            <person name="Uehling J."/>
            <person name="Grigoriev I.V."/>
            <person name="Vagvolgyi C."/>
            <person name="Papp T."/>
            <person name="Martin F.M."/>
            <person name="Miettinen O."/>
            <person name="Hibbett D.S."/>
            <person name="Nagy L.G."/>
        </authorList>
    </citation>
    <scope>NUCLEOTIDE SEQUENCE [LARGE SCALE GENOMIC DNA]</scope>
    <source>
        <strain evidence="1 2">CBS 962.96</strain>
    </source>
</reference>
<sequence length="174" mass="19774">MHFVRRITLENPEYPVTVTQVKKENAQTVLKYVEPANSMSLDQEQIMQYDLSEVSKLVCPFHSHPEKFPLILALLLLTQLHSVYIGIAMMAFLHVSNACTTPQARNGPRLWAESLEGTVEGWWCDVWQASSSFQFIRHLNSLLRFPLNKTIAAWASILLLLVSDLSPSLPLEIL</sequence>
<dbReference type="OrthoDB" id="18139at2759"/>
<dbReference type="EMBL" id="ML179087">
    <property type="protein sequence ID" value="THV01584.1"/>
    <property type="molecule type" value="Genomic_DNA"/>
</dbReference>
<protein>
    <submittedName>
        <fullName evidence="1">Uncharacterized protein</fullName>
    </submittedName>
</protein>